<dbReference type="HOGENOM" id="CLU_2965497_0_0_1"/>
<dbReference type="AlphaFoldDB" id="M1BJ98"/>
<gene>
    <name evidence="1" type="primary">LOC102582713</name>
</gene>
<name>M1BJ98_SOLTU</name>
<sequence length="59" mass="6713">MESEKRKSSRENMVQKLYDTCKQIFANGKAGYVPPPHDIQRLTSLLGMYLCLILLVRGA</sequence>
<protein>
    <submittedName>
        <fullName evidence="1">Uncharacterized protein</fullName>
    </submittedName>
</protein>
<dbReference type="Proteomes" id="UP000011115">
    <property type="component" value="Unassembled WGS sequence"/>
</dbReference>
<evidence type="ECO:0000313" key="2">
    <source>
        <dbReference type="Proteomes" id="UP000011115"/>
    </source>
</evidence>
<evidence type="ECO:0000313" key="1">
    <source>
        <dbReference type="EnsemblPlants" id="PGSC0003DMT400046568"/>
    </source>
</evidence>
<reference evidence="2" key="1">
    <citation type="journal article" date="2011" name="Nature">
        <title>Genome sequence and analysis of the tuber crop potato.</title>
        <authorList>
            <consortium name="The Potato Genome Sequencing Consortium"/>
        </authorList>
    </citation>
    <scope>NUCLEOTIDE SEQUENCE [LARGE SCALE GENOMIC DNA]</scope>
    <source>
        <strain evidence="2">cv. DM1-3 516 R44</strain>
    </source>
</reference>
<proteinExistence type="predicted"/>
<dbReference type="EnsemblPlants" id="PGSC0003DMT400046568">
    <property type="protein sequence ID" value="PGSC0003DMT400046568"/>
    <property type="gene ID" value="PGSC0003DMG400018080"/>
</dbReference>
<organism evidence="1 2">
    <name type="scientific">Solanum tuberosum</name>
    <name type="common">Potato</name>
    <dbReference type="NCBI Taxonomy" id="4113"/>
    <lineage>
        <taxon>Eukaryota</taxon>
        <taxon>Viridiplantae</taxon>
        <taxon>Streptophyta</taxon>
        <taxon>Embryophyta</taxon>
        <taxon>Tracheophyta</taxon>
        <taxon>Spermatophyta</taxon>
        <taxon>Magnoliopsida</taxon>
        <taxon>eudicotyledons</taxon>
        <taxon>Gunneridae</taxon>
        <taxon>Pentapetalae</taxon>
        <taxon>asterids</taxon>
        <taxon>lamiids</taxon>
        <taxon>Solanales</taxon>
        <taxon>Solanaceae</taxon>
        <taxon>Solanoideae</taxon>
        <taxon>Solaneae</taxon>
        <taxon>Solanum</taxon>
    </lineage>
</organism>
<keyword evidence="2" id="KW-1185">Reference proteome</keyword>
<accession>M1BJ98</accession>
<reference evidence="1" key="2">
    <citation type="submission" date="2015-06" db="UniProtKB">
        <authorList>
            <consortium name="EnsemblPlants"/>
        </authorList>
    </citation>
    <scope>IDENTIFICATION</scope>
    <source>
        <strain evidence="1">DM1-3 516 R44</strain>
    </source>
</reference>
<dbReference type="ExpressionAtlas" id="M1BJ98">
    <property type="expression patterns" value="baseline and differential"/>
</dbReference>
<dbReference type="Gramene" id="PGSC0003DMT400046568">
    <property type="protein sequence ID" value="PGSC0003DMT400046568"/>
    <property type="gene ID" value="PGSC0003DMG400018080"/>
</dbReference>